<feature type="binding site" evidence="17">
    <location>
        <begin position="176"/>
        <end position="179"/>
    </location>
    <ligand>
        <name>NAD(+)</name>
        <dbReference type="ChEBI" id="CHEBI:57540"/>
    </ligand>
</feature>
<keyword evidence="9 17" id="KW-0028">Amino-acid biosynthesis</keyword>
<feature type="binding site" evidence="17">
    <location>
        <position position="255"/>
    </location>
    <ligand>
        <name>Zn(2+)</name>
        <dbReference type="ChEBI" id="CHEBI:29105"/>
    </ligand>
</feature>
<name>A0ABS9WFD7_9ACTN</name>
<comment type="cofactor">
    <cofactor evidence="17">
        <name>Co(2+)</name>
        <dbReference type="ChEBI" id="CHEBI:48828"/>
    </cofactor>
    <cofactor evidence="17">
        <name>Zn(2+)</name>
        <dbReference type="ChEBI" id="CHEBI:29105"/>
    </cofactor>
    <text evidence="17">Binds 1 divalent metal cation per subunit. Can use either Co(2+) or Zn(2+).</text>
</comment>
<comment type="pathway">
    <text evidence="4 17">Metabolic intermediate biosynthesis; chorismate biosynthesis; chorismate from D-erythrose 4-phosphate and phosphoenolpyruvate: step 2/7.</text>
</comment>
<dbReference type="PANTHER" id="PTHR43622:SF7">
    <property type="entry name" value="3-DEHYDROQUINATE SYNTHASE, CHLOROPLASTIC"/>
    <property type="match status" value="1"/>
</dbReference>
<dbReference type="Gene3D" id="3.40.50.1970">
    <property type="match status" value="1"/>
</dbReference>
<keyword evidence="21" id="KW-1185">Reference proteome</keyword>
<evidence type="ECO:0000313" key="21">
    <source>
        <dbReference type="Proteomes" id="UP001430755"/>
    </source>
</evidence>
<evidence type="ECO:0000256" key="6">
    <source>
        <dbReference type="ARBA" id="ARBA00013031"/>
    </source>
</evidence>
<evidence type="ECO:0000256" key="2">
    <source>
        <dbReference type="ARBA" id="ARBA00001911"/>
    </source>
</evidence>
<evidence type="ECO:0000313" key="20">
    <source>
        <dbReference type="EMBL" id="MCI2241579.1"/>
    </source>
</evidence>
<dbReference type="Proteomes" id="UP001430755">
    <property type="component" value="Unassembled WGS sequence"/>
</dbReference>
<keyword evidence="13 17" id="KW-0520">NAD</keyword>
<gene>
    <name evidence="17 20" type="primary">aroB</name>
    <name evidence="20" type="ORF">LPT13_04320</name>
</gene>
<keyword evidence="8 17" id="KW-0963">Cytoplasm</keyword>
<dbReference type="Pfam" id="PF01761">
    <property type="entry name" value="DHQ_synthase"/>
    <property type="match status" value="1"/>
</dbReference>
<evidence type="ECO:0000256" key="8">
    <source>
        <dbReference type="ARBA" id="ARBA00022490"/>
    </source>
</evidence>
<accession>A0ABS9WFD7</accession>
<dbReference type="CDD" id="cd08195">
    <property type="entry name" value="DHQS"/>
    <property type="match status" value="1"/>
</dbReference>
<keyword evidence="11 17" id="KW-0547">Nucleotide-binding</keyword>
<feature type="binding site" evidence="17">
    <location>
        <position position="158"/>
    </location>
    <ligand>
        <name>NAD(+)</name>
        <dbReference type="ChEBI" id="CHEBI:57540"/>
    </ligand>
</feature>
<keyword evidence="14 17" id="KW-0057">Aromatic amino acid biosynthesis</keyword>
<evidence type="ECO:0000256" key="3">
    <source>
        <dbReference type="ARBA" id="ARBA00004496"/>
    </source>
</evidence>
<keyword evidence="16 17" id="KW-0170">Cobalt</keyword>
<feature type="binding site" evidence="17">
    <location>
        <begin position="112"/>
        <end position="116"/>
    </location>
    <ligand>
        <name>NAD(+)</name>
        <dbReference type="ChEBI" id="CHEBI:57540"/>
    </ligand>
</feature>
<dbReference type="InterPro" id="IPR056179">
    <property type="entry name" value="DHQS_C"/>
</dbReference>
<evidence type="ECO:0000256" key="7">
    <source>
        <dbReference type="ARBA" id="ARBA00017684"/>
    </source>
</evidence>
<dbReference type="PIRSF" id="PIRSF001455">
    <property type="entry name" value="DHQ_synth"/>
    <property type="match status" value="1"/>
</dbReference>
<dbReference type="InterPro" id="IPR030963">
    <property type="entry name" value="DHQ_synth_fam"/>
</dbReference>
<evidence type="ECO:0000256" key="5">
    <source>
        <dbReference type="ARBA" id="ARBA00005412"/>
    </source>
</evidence>
<evidence type="ECO:0000256" key="10">
    <source>
        <dbReference type="ARBA" id="ARBA00022723"/>
    </source>
</evidence>
<feature type="binding site" evidence="17">
    <location>
        <begin position="136"/>
        <end position="137"/>
    </location>
    <ligand>
        <name>NAD(+)</name>
        <dbReference type="ChEBI" id="CHEBI:57540"/>
    </ligand>
</feature>
<comment type="function">
    <text evidence="17">Catalyzes the conversion of 3-deoxy-D-arabino-heptulosonate 7-phosphate (DAHP) to dehydroquinate (DHQ).</text>
</comment>
<dbReference type="Gene3D" id="1.20.1090.10">
    <property type="entry name" value="Dehydroquinate synthase-like - alpha domain"/>
    <property type="match status" value="1"/>
</dbReference>
<evidence type="ECO:0000256" key="17">
    <source>
        <dbReference type="HAMAP-Rule" id="MF_00110"/>
    </source>
</evidence>
<evidence type="ECO:0000256" key="9">
    <source>
        <dbReference type="ARBA" id="ARBA00022605"/>
    </source>
</evidence>
<comment type="catalytic activity">
    <reaction evidence="1 17">
        <text>7-phospho-2-dehydro-3-deoxy-D-arabino-heptonate = 3-dehydroquinate + phosphate</text>
        <dbReference type="Rhea" id="RHEA:21968"/>
        <dbReference type="ChEBI" id="CHEBI:32364"/>
        <dbReference type="ChEBI" id="CHEBI:43474"/>
        <dbReference type="ChEBI" id="CHEBI:58394"/>
        <dbReference type="EC" id="4.2.3.4"/>
    </reaction>
</comment>
<evidence type="ECO:0000256" key="12">
    <source>
        <dbReference type="ARBA" id="ARBA00022833"/>
    </source>
</evidence>
<evidence type="ECO:0000256" key="11">
    <source>
        <dbReference type="ARBA" id="ARBA00022741"/>
    </source>
</evidence>
<feature type="binding site" evidence="17">
    <location>
        <position position="272"/>
    </location>
    <ligand>
        <name>Zn(2+)</name>
        <dbReference type="ChEBI" id="CHEBI:29105"/>
    </ligand>
</feature>
<comment type="similarity">
    <text evidence="5 17">Belongs to the sugar phosphate cyclases superfamily. Dehydroquinate synthase family.</text>
</comment>
<proteinExistence type="inferred from homology"/>
<comment type="caution">
    <text evidence="20">The sequence shown here is derived from an EMBL/GenBank/DDBJ whole genome shotgun (WGS) entry which is preliminary data.</text>
</comment>
<comment type="cofactor">
    <cofactor evidence="2 17">
        <name>NAD(+)</name>
        <dbReference type="ChEBI" id="CHEBI:57540"/>
    </cofactor>
</comment>
<keyword evidence="12 17" id="KW-0862">Zinc</keyword>
<keyword evidence="15 17" id="KW-0456">Lyase</keyword>
<evidence type="ECO:0000256" key="1">
    <source>
        <dbReference type="ARBA" id="ARBA00001393"/>
    </source>
</evidence>
<dbReference type="SUPFAM" id="SSF56796">
    <property type="entry name" value="Dehydroquinate synthase-like"/>
    <property type="match status" value="1"/>
</dbReference>
<keyword evidence="10 17" id="KW-0479">Metal-binding</keyword>
<evidence type="ECO:0000259" key="19">
    <source>
        <dbReference type="Pfam" id="PF24621"/>
    </source>
</evidence>
<evidence type="ECO:0000256" key="15">
    <source>
        <dbReference type="ARBA" id="ARBA00023239"/>
    </source>
</evidence>
<dbReference type="EC" id="4.2.3.4" evidence="6 17"/>
<dbReference type="Pfam" id="PF24621">
    <property type="entry name" value="DHQS_C"/>
    <property type="match status" value="1"/>
</dbReference>
<sequence>MPATKIVVNIPGEEPYAVRVGAGVLGGLGEALRALPAVAAAPRLLVITDENVAPLYLDAAKASLSAAGFRAADIVVPAGEGSKSLAVIGEVWEAMAALGLTRDCAVVALGGGVVGDLAGFAASTYMRGIAVVQAPTTLLAMVDSSVGGKTGVNLEAGKNLVGTFKQPAHVCACTSTLATLPEREWRCGCAEVAKAAVIDSDDFFFWLLGSADALAARDEAVTAEAIARSVVFKARVVAEDKEESRGVRECLNYGHTLGHAVEALAGYGTFSHGAAVAEGMRFAARLGRELVGTPDDLVATQDELLDALGLPPLEWAAPAADMLAAMKRDKKARAGVVRFVLPADVGRWELVDVADDVILAALRDWEAAKA</sequence>
<evidence type="ECO:0000256" key="16">
    <source>
        <dbReference type="ARBA" id="ARBA00023285"/>
    </source>
</evidence>
<dbReference type="EMBL" id="JAJMLW010000001">
    <property type="protein sequence ID" value="MCI2241579.1"/>
    <property type="molecule type" value="Genomic_DNA"/>
</dbReference>
<feature type="domain" description="3-dehydroquinate synthase C-terminal" evidence="19">
    <location>
        <begin position="188"/>
        <end position="332"/>
    </location>
</feature>
<comment type="caution">
    <text evidence="17">Lacks conserved residue(s) required for the propagation of feature annotation.</text>
</comment>
<protein>
    <recommendedName>
        <fullName evidence="7 17">3-dehydroquinate synthase</fullName>
        <shortName evidence="17">DHQS</shortName>
        <ecNumber evidence="6 17">4.2.3.4</ecNumber>
    </recommendedName>
</protein>
<feature type="binding site" evidence="17">
    <location>
        <position position="191"/>
    </location>
    <ligand>
        <name>Zn(2+)</name>
        <dbReference type="ChEBI" id="CHEBI:29105"/>
    </ligand>
</feature>
<organism evidence="20 21">
    <name type="scientific">Adlercreutzia faecimuris</name>
    <dbReference type="NCBI Taxonomy" id="2897341"/>
    <lineage>
        <taxon>Bacteria</taxon>
        <taxon>Bacillati</taxon>
        <taxon>Actinomycetota</taxon>
        <taxon>Coriobacteriia</taxon>
        <taxon>Eggerthellales</taxon>
        <taxon>Eggerthellaceae</taxon>
        <taxon>Adlercreutzia</taxon>
    </lineage>
</organism>
<feature type="binding site" evidence="17">
    <location>
        <position position="149"/>
    </location>
    <ligand>
        <name>NAD(+)</name>
        <dbReference type="ChEBI" id="CHEBI:57540"/>
    </ligand>
</feature>
<evidence type="ECO:0000256" key="13">
    <source>
        <dbReference type="ARBA" id="ARBA00023027"/>
    </source>
</evidence>
<feature type="domain" description="3-dehydroquinate synthase N-terminal" evidence="18">
    <location>
        <begin position="74"/>
        <end position="186"/>
    </location>
</feature>
<evidence type="ECO:0000256" key="14">
    <source>
        <dbReference type="ARBA" id="ARBA00023141"/>
    </source>
</evidence>
<dbReference type="InterPro" id="IPR016037">
    <property type="entry name" value="DHQ_synth_AroB"/>
</dbReference>
<dbReference type="NCBIfam" id="TIGR01357">
    <property type="entry name" value="aroB"/>
    <property type="match status" value="1"/>
</dbReference>
<comment type="subcellular location">
    <subcellularLocation>
        <location evidence="3 17">Cytoplasm</location>
    </subcellularLocation>
</comment>
<evidence type="ECO:0000256" key="4">
    <source>
        <dbReference type="ARBA" id="ARBA00004661"/>
    </source>
</evidence>
<dbReference type="InterPro" id="IPR030960">
    <property type="entry name" value="DHQS/DOIS_N"/>
</dbReference>
<dbReference type="InterPro" id="IPR050071">
    <property type="entry name" value="Dehydroquinate_synthase"/>
</dbReference>
<dbReference type="PANTHER" id="PTHR43622">
    <property type="entry name" value="3-DEHYDROQUINATE SYNTHASE"/>
    <property type="match status" value="1"/>
</dbReference>
<evidence type="ECO:0000259" key="18">
    <source>
        <dbReference type="Pfam" id="PF01761"/>
    </source>
</evidence>
<reference evidence="20" key="1">
    <citation type="submission" date="2021-11" db="EMBL/GenBank/DDBJ databases">
        <title>A Novel Adlercreutzia Species, isolated from a Allomyrina dichotoma larva feces.</title>
        <authorList>
            <person name="Suh M.K."/>
        </authorList>
    </citation>
    <scope>NUCLEOTIDE SEQUENCE</scope>
    <source>
        <strain evidence="20">JBNU-10</strain>
    </source>
</reference>
<dbReference type="RefSeq" id="WP_242163874.1">
    <property type="nucleotide sequence ID" value="NZ_JAJMLW010000001.1"/>
</dbReference>
<dbReference type="GO" id="GO:0003856">
    <property type="term" value="F:3-dehydroquinate synthase activity"/>
    <property type="evidence" value="ECO:0007669"/>
    <property type="project" value="UniProtKB-EC"/>
</dbReference>
<dbReference type="HAMAP" id="MF_00110">
    <property type="entry name" value="DHQ_synthase"/>
    <property type="match status" value="1"/>
</dbReference>